<protein>
    <submittedName>
        <fullName evidence="1">Uncharacterized protein</fullName>
    </submittedName>
</protein>
<dbReference type="EMBL" id="PDCK01000039">
    <property type="protein sequence ID" value="PRQ60530.1"/>
    <property type="molecule type" value="Genomic_DNA"/>
</dbReference>
<comment type="caution">
    <text evidence="1">The sequence shown here is derived from an EMBL/GenBank/DDBJ whole genome shotgun (WGS) entry which is preliminary data.</text>
</comment>
<dbReference type="AlphaFoldDB" id="A0A2P6SPD1"/>
<sequence>MSLRRHNRLRPPGSSFSCRTISHAISCIKSCTSTWLSDEIVKRDFSARTRLVIRLQGSELSTSSIINSLRYSRRKQAMSRKIFFSMSSSPSKLIFNSLKTVMSGVCCSFANAEFHSSRVLPFKKDPKILRANGRPPAYVTKLLHSSA</sequence>
<keyword evidence="2" id="KW-1185">Reference proteome</keyword>
<gene>
    <name evidence="1" type="ORF">RchiOBHm_Chr1g0382311</name>
</gene>
<reference evidence="1 2" key="1">
    <citation type="journal article" date="2018" name="Nat. Genet.">
        <title>The Rosa genome provides new insights in the design of modern roses.</title>
        <authorList>
            <person name="Bendahmane M."/>
        </authorList>
    </citation>
    <scope>NUCLEOTIDE SEQUENCE [LARGE SCALE GENOMIC DNA]</scope>
    <source>
        <strain evidence="2">cv. Old Blush</strain>
    </source>
</reference>
<name>A0A2P6SPD1_ROSCH</name>
<evidence type="ECO:0000313" key="1">
    <source>
        <dbReference type="EMBL" id="PRQ60530.1"/>
    </source>
</evidence>
<dbReference type="Proteomes" id="UP000238479">
    <property type="component" value="Chromosome 1"/>
</dbReference>
<dbReference type="Gramene" id="PRQ60530">
    <property type="protein sequence ID" value="PRQ60530"/>
    <property type="gene ID" value="RchiOBHm_Chr1g0382311"/>
</dbReference>
<accession>A0A2P6SPD1</accession>
<evidence type="ECO:0000313" key="2">
    <source>
        <dbReference type="Proteomes" id="UP000238479"/>
    </source>
</evidence>
<dbReference type="OMA" id="FRTSYIC"/>
<proteinExistence type="predicted"/>
<organism evidence="1 2">
    <name type="scientific">Rosa chinensis</name>
    <name type="common">China rose</name>
    <dbReference type="NCBI Taxonomy" id="74649"/>
    <lineage>
        <taxon>Eukaryota</taxon>
        <taxon>Viridiplantae</taxon>
        <taxon>Streptophyta</taxon>
        <taxon>Embryophyta</taxon>
        <taxon>Tracheophyta</taxon>
        <taxon>Spermatophyta</taxon>
        <taxon>Magnoliopsida</taxon>
        <taxon>eudicotyledons</taxon>
        <taxon>Gunneridae</taxon>
        <taxon>Pentapetalae</taxon>
        <taxon>rosids</taxon>
        <taxon>fabids</taxon>
        <taxon>Rosales</taxon>
        <taxon>Rosaceae</taxon>
        <taxon>Rosoideae</taxon>
        <taxon>Rosoideae incertae sedis</taxon>
        <taxon>Rosa</taxon>
    </lineage>
</organism>